<gene>
    <name evidence="2" type="ORF">AFERRI_21041</name>
    <name evidence="1" type="ORF">AFERRI_560016</name>
</gene>
<protein>
    <submittedName>
        <fullName evidence="1">Uncharacterized protein</fullName>
    </submittedName>
</protein>
<reference evidence="2 3" key="3">
    <citation type="submission" date="2017-03" db="EMBL/GenBank/DDBJ databases">
        <authorList>
            <person name="Regsiter A."/>
            <person name="William W."/>
        </authorList>
    </citation>
    <scope>NUCLEOTIDE SEQUENCE [LARGE SCALE GENOMIC DNA]</scope>
    <source>
        <strain evidence="2">PRJEB5721</strain>
    </source>
</reference>
<dbReference type="EMBL" id="CCCS020000052">
    <property type="protein sequence ID" value="CDQ11467.1"/>
    <property type="molecule type" value="Genomic_DNA"/>
</dbReference>
<name>A0A060US94_9PROT</name>
<evidence type="ECO:0000313" key="1">
    <source>
        <dbReference type="EMBL" id="CDQ11467.1"/>
    </source>
</evidence>
<dbReference type="AlphaFoldDB" id="A0A060US94"/>
<evidence type="ECO:0000313" key="2">
    <source>
        <dbReference type="EMBL" id="SMH66252.1"/>
    </source>
</evidence>
<reference evidence="1" key="1">
    <citation type="submission" date="2014-03" db="EMBL/GenBank/DDBJ databases">
        <authorList>
            <person name="Genoscope - CEA"/>
        </authorList>
    </citation>
    <scope>NUCLEOTIDE SEQUENCE [LARGE SCALE GENOMIC DNA]</scope>
    <source>
        <strain evidence="1">CF27</strain>
    </source>
</reference>
<dbReference type="Proteomes" id="UP000193925">
    <property type="component" value="Chromosome AFERRI"/>
</dbReference>
<accession>A0A060US94</accession>
<dbReference type="EMBL" id="LT841305">
    <property type="protein sequence ID" value="SMH66252.1"/>
    <property type="molecule type" value="Genomic_DNA"/>
</dbReference>
<keyword evidence="3" id="KW-1185">Reference proteome</keyword>
<organism evidence="1">
    <name type="scientific">Acidithiobacillus ferrivorans</name>
    <dbReference type="NCBI Taxonomy" id="160808"/>
    <lineage>
        <taxon>Bacteria</taxon>
        <taxon>Pseudomonadati</taxon>
        <taxon>Pseudomonadota</taxon>
        <taxon>Acidithiobacillia</taxon>
        <taxon>Acidithiobacillales</taxon>
        <taxon>Acidithiobacillaceae</taxon>
        <taxon>Acidithiobacillus</taxon>
    </lineage>
</organism>
<proteinExistence type="predicted"/>
<sequence length="74" mass="8081">MWRVGFRITLFEACSVFTHVATCILTKPLFMALYTGGFSRFVTSTTAPIATGWSDSCRAGFAPAERPCLCTAHT</sequence>
<evidence type="ECO:0000313" key="3">
    <source>
        <dbReference type="Proteomes" id="UP000193925"/>
    </source>
</evidence>
<reference evidence="1" key="2">
    <citation type="submission" date="2014-07" db="EMBL/GenBank/DDBJ databases">
        <title>Initial genome analysis of the psychrotolerant acidophile Acidithiobacillus ferrivorans CF27: insights into iron and sulfur oxidation pathways and into biofilm formation.</title>
        <authorList>
            <person name="Talla E."/>
            <person name="Hedrich S."/>
            <person name="Mangenot S."/>
            <person name="Ji B."/>
            <person name="Johnson D.B."/>
            <person name="Barbe V."/>
            <person name="Bonnefoy V."/>
        </authorList>
    </citation>
    <scope>NUCLEOTIDE SEQUENCE [LARGE SCALE GENOMIC DNA]</scope>
    <source>
        <strain evidence="1">CF27</strain>
    </source>
</reference>